<name>A0A0G0G1P5_9BACT</name>
<evidence type="ECO:0000313" key="1">
    <source>
        <dbReference type="EMBL" id="KKP85692.1"/>
    </source>
</evidence>
<dbReference type="Pfam" id="PF09650">
    <property type="entry name" value="PHA_gran_rgn"/>
    <property type="match status" value="1"/>
</dbReference>
<accession>A0A0G0G1P5</accession>
<evidence type="ECO:0000313" key="2">
    <source>
        <dbReference type="Proteomes" id="UP000186383"/>
    </source>
</evidence>
<comment type="caution">
    <text evidence="1">The sequence shown here is derived from an EMBL/GenBank/DDBJ whole genome shotgun (WGS) entry which is preliminary data.</text>
</comment>
<sequence length="100" mass="11090">MAKLSIVVSHRLSQDEALKRIKTLLSEVKIQFADKISDLREEWNDNTGKFSFSAMGFAVSGILTVNPSAVELSGNLPFAVSFFKGKIESTIRERAETLLN</sequence>
<reference evidence="1 2" key="1">
    <citation type="journal article" date="2015" name="Nature">
        <title>rRNA introns, odd ribosomes, and small enigmatic genomes across a large radiation of phyla.</title>
        <authorList>
            <person name="Brown C.T."/>
            <person name="Hug L.A."/>
            <person name="Thomas B.C."/>
            <person name="Sharon I."/>
            <person name="Castelle C.J."/>
            <person name="Singh A."/>
            <person name="Wilkins M.J."/>
            <person name="Williams K.H."/>
            <person name="Banfield J.F."/>
        </authorList>
    </citation>
    <scope>NUCLEOTIDE SEQUENCE [LARGE SCALE GENOMIC DNA]</scope>
</reference>
<protein>
    <recommendedName>
        <fullName evidence="3">Polyhydroxyalkanoic acid system protein</fullName>
    </recommendedName>
</protein>
<proteinExistence type="predicted"/>
<evidence type="ECO:0008006" key="3">
    <source>
        <dbReference type="Google" id="ProtNLM"/>
    </source>
</evidence>
<organism evidence="1 2">
    <name type="scientific">Candidatus Nomurabacteria bacterium GW2011_GWA1_35_8</name>
    <dbReference type="NCBI Taxonomy" id="1618727"/>
    <lineage>
        <taxon>Bacteria</taxon>
        <taxon>Candidatus Nomuraibacteriota</taxon>
    </lineage>
</organism>
<dbReference type="InterPro" id="IPR013433">
    <property type="entry name" value="PHA_gran_rgn"/>
</dbReference>
<dbReference type="Proteomes" id="UP000186383">
    <property type="component" value="Unassembled WGS sequence"/>
</dbReference>
<gene>
    <name evidence="1" type="ORF">UR88_C0010G0014</name>
</gene>
<dbReference type="EMBL" id="LBQW01000010">
    <property type="protein sequence ID" value="KKP85692.1"/>
    <property type="molecule type" value="Genomic_DNA"/>
</dbReference>
<dbReference type="AlphaFoldDB" id="A0A0G0G1P5"/>